<dbReference type="Gene3D" id="3.40.50.150">
    <property type="entry name" value="Vaccinia Virus protein VP39"/>
    <property type="match status" value="1"/>
</dbReference>
<comment type="caution">
    <text evidence="1">The sequence shown here is derived from an EMBL/GenBank/DDBJ whole genome shotgun (WGS) entry which is preliminary data.</text>
</comment>
<dbReference type="SUPFAM" id="SSF53335">
    <property type="entry name" value="S-adenosyl-L-methionine-dependent methyltransferases"/>
    <property type="match status" value="1"/>
</dbReference>
<name>A0ABY3CF59_9GAMM</name>
<keyword evidence="2" id="KW-1185">Reference proteome</keyword>
<evidence type="ECO:0000313" key="1">
    <source>
        <dbReference type="EMBL" id="TRX01785.1"/>
    </source>
</evidence>
<sequence>MDKSLLVRIFGFSATLIHGDVLILDRWRWLKKRLPETRNGESLIDIGCGGGAFSIGAALRGYNSLGLTWDERDQNIATYRAKICGASSARFEVFDVRNLDDRHDLVSQFDVAICFENIEHIINDRKLIIDIANCLKPGGRLLLTTPNILYCPISQEDKGPFSSVEDGGHVRRGYSEAMLEELCVQAKLMPENISYCSGFLSQKITSCQRVLSTIHPLVAWGVIFPLRLLPPIFDWFITKLLHWPSYSICLEAVKPRYSK</sequence>
<organism evidence="1 2">
    <name type="scientific">Candidatus Methylobacter oryzae</name>
    <dbReference type="NCBI Taxonomy" id="2497749"/>
    <lineage>
        <taxon>Bacteria</taxon>
        <taxon>Pseudomonadati</taxon>
        <taxon>Pseudomonadota</taxon>
        <taxon>Gammaproteobacteria</taxon>
        <taxon>Methylococcales</taxon>
        <taxon>Methylococcaceae</taxon>
        <taxon>Methylobacter</taxon>
    </lineage>
</organism>
<accession>A0ABY3CF59</accession>
<dbReference type="Pfam" id="PF13489">
    <property type="entry name" value="Methyltransf_23"/>
    <property type="match status" value="1"/>
</dbReference>
<dbReference type="GO" id="GO:0032259">
    <property type="term" value="P:methylation"/>
    <property type="evidence" value="ECO:0007669"/>
    <property type="project" value="UniProtKB-KW"/>
</dbReference>
<dbReference type="RefSeq" id="WP_127029003.1">
    <property type="nucleotide sequence ID" value="NZ_RYFG02000018.1"/>
</dbReference>
<keyword evidence="1" id="KW-0808">Transferase</keyword>
<gene>
    <name evidence="1" type="ORF">EKO24_003370</name>
</gene>
<evidence type="ECO:0000313" key="2">
    <source>
        <dbReference type="Proteomes" id="UP000733744"/>
    </source>
</evidence>
<protein>
    <submittedName>
        <fullName evidence="1">Methyltransferase domain-containing protein</fullName>
    </submittedName>
</protein>
<keyword evidence="1" id="KW-0489">Methyltransferase</keyword>
<dbReference type="GO" id="GO:0008168">
    <property type="term" value="F:methyltransferase activity"/>
    <property type="evidence" value="ECO:0007669"/>
    <property type="project" value="UniProtKB-KW"/>
</dbReference>
<dbReference type="CDD" id="cd02440">
    <property type="entry name" value="AdoMet_MTases"/>
    <property type="match status" value="1"/>
</dbReference>
<reference evidence="1 2" key="1">
    <citation type="journal article" date="2019" name="Antonie Van Leeuwenhoek">
        <title>Description of 'Ca. Methylobacter oryzae' KRF1, a novel species from the environmentally important Methylobacter clade 2.</title>
        <authorList>
            <person name="Khatri K."/>
            <person name="Mohite J.A."/>
            <person name="Pandit P.S."/>
            <person name="Bahulikar R."/>
            <person name="Rahalkar M.C."/>
        </authorList>
    </citation>
    <scope>NUCLEOTIDE SEQUENCE [LARGE SCALE GENOMIC DNA]</scope>
    <source>
        <strain evidence="1 2">KRF1</strain>
    </source>
</reference>
<dbReference type="Proteomes" id="UP000733744">
    <property type="component" value="Unassembled WGS sequence"/>
</dbReference>
<dbReference type="InterPro" id="IPR029063">
    <property type="entry name" value="SAM-dependent_MTases_sf"/>
</dbReference>
<dbReference type="EMBL" id="RYFG02000018">
    <property type="protein sequence ID" value="TRX01785.1"/>
    <property type="molecule type" value="Genomic_DNA"/>
</dbReference>
<proteinExistence type="predicted"/>